<evidence type="ECO:0000256" key="1">
    <source>
        <dbReference type="SAM" id="MobiDB-lite"/>
    </source>
</evidence>
<accession>B6SPH5</accession>
<proteinExistence type="evidence at transcript level"/>
<feature type="region of interest" description="Disordered" evidence="1">
    <location>
        <begin position="1"/>
        <end position="51"/>
    </location>
</feature>
<dbReference type="AlphaFoldDB" id="B6SPH5"/>
<reference evidence="2" key="1">
    <citation type="journal article" date="2009" name="Plant Mol. Biol.">
        <title>Insights into corn genes derived from large-scale cDNA sequencing.</title>
        <authorList>
            <person name="Alexandrov N.N."/>
            <person name="Brover V.V."/>
            <person name="Freidin S."/>
            <person name="Troukhan M.E."/>
            <person name="Tatarinova T.V."/>
            <person name="Zhang H."/>
            <person name="Swaller T.J."/>
            <person name="Lu Y.P."/>
            <person name="Bouck J."/>
            <person name="Flavell R.B."/>
            <person name="Feldmann K.A."/>
        </authorList>
    </citation>
    <scope>NUCLEOTIDE SEQUENCE</scope>
</reference>
<evidence type="ECO:0000313" key="2">
    <source>
        <dbReference type="EMBL" id="ACG26758.1"/>
    </source>
</evidence>
<dbReference type="EMBL" id="EU954640">
    <property type="protein sequence ID" value="ACG26758.1"/>
    <property type="molecule type" value="mRNA"/>
</dbReference>
<protein>
    <submittedName>
        <fullName evidence="2">Uncharacterized protein</fullName>
    </submittedName>
</protein>
<feature type="compositionally biased region" description="Basic and acidic residues" evidence="1">
    <location>
        <begin position="38"/>
        <end position="51"/>
    </location>
</feature>
<feature type="compositionally biased region" description="Low complexity" evidence="1">
    <location>
        <begin position="1"/>
        <end position="11"/>
    </location>
</feature>
<sequence>MDATPAAAAGASTYPHRARVPRGPPTEETMVPVARPAARSDRCPPKELRPS</sequence>
<name>B6SPH5_MAIZE</name>
<organism evidence="2">
    <name type="scientific">Zea mays</name>
    <name type="common">Maize</name>
    <dbReference type="NCBI Taxonomy" id="4577"/>
    <lineage>
        <taxon>Eukaryota</taxon>
        <taxon>Viridiplantae</taxon>
        <taxon>Streptophyta</taxon>
        <taxon>Embryophyta</taxon>
        <taxon>Tracheophyta</taxon>
        <taxon>Spermatophyta</taxon>
        <taxon>Magnoliopsida</taxon>
        <taxon>Liliopsida</taxon>
        <taxon>Poales</taxon>
        <taxon>Poaceae</taxon>
        <taxon>PACMAD clade</taxon>
        <taxon>Panicoideae</taxon>
        <taxon>Andropogonodae</taxon>
        <taxon>Andropogoneae</taxon>
        <taxon>Tripsacinae</taxon>
        <taxon>Zea</taxon>
    </lineage>
</organism>